<gene>
    <name evidence="2" type="ORF">CLPUN_10320</name>
</gene>
<accession>A0A1S8TV07</accession>
<comment type="caution">
    <text evidence="2">The sequence shown here is derived from an EMBL/GenBank/DDBJ whole genome shotgun (WGS) entry which is preliminary data.</text>
</comment>
<name>A0A1S8TV07_9CLOT</name>
<dbReference type="EMBL" id="LZZM01000062">
    <property type="protein sequence ID" value="OOM81643.1"/>
    <property type="molecule type" value="Genomic_DNA"/>
</dbReference>
<evidence type="ECO:0000256" key="1">
    <source>
        <dbReference type="SAM" id="SignalP"/>
    </source>
</evidence>
<dbReference type="Proteomes" id="UP000190890">
    <property type="component" value="Unassembled WGS sequence"/>
</dbReference>
<feature type="signal peptide" evidence="1">
    <location>
        <begin position="1"/>
        <end position="29"/>
    </location>
</feature>
<feature type="chain" id="PRO_5012549124" evidence="1">
    <location>
        <begin position="30"/>
        <end position="193"/>
    </location>
</feature>
<keyword evidence="1" id="KW-0732">Signal</keyword>
<dbReference type="RefSeq" id="WP_077846259.1">
    <property type="nucleotide sequence ID" value="NZ_LZZM01000062.1"/>
</dbReference>
<dbReference type="OrthoDB" id="2883555at2"/>
<evidence type="ECO:0000313" key="2">
    <source>
        <dbReference type="EMBL" id="OOM81643.1"/>
    </source>
</evidence>
<protein>
    <submittedName>
        <fullName evidence="2">Uncharacterized protein</fullName>
    </submittedName>
</protein>
<reference evidence="2 3" key="1">
    <citation type="submission" date="2016-05" db="EMBL/GenBank/DDBJ databases">
        <title>Microbial solvent formation.</title>
        <authorList>
            <person name="Poehlein A."/>
            <person name="Montoya Solano J.D."/>
            <person name="Flitsch S."/>
            <person name="Krabben P."/>
            <person name="Duerre P."/>
            <person name="Daniel R."/>
        </authorList>
    </citation>
    <scope>NUCLEOTIDE SEQUENCE [LARGE SCALE GENOMIC DNA]</scope>
    <source>
        <strain evidence="2 3">DSM 2619</strain>
    </source>
</reference>
<dbReference type="STRING" id="29367.CLPUN_10320"/>
<evidence type="ECO:0000313" key="3">
    <source>
        <dbReference type="Proteomes" id="UP000190890"/>
    </source>
</evidence>
<dbReference type="AlphaFoldDB" id="A0A1S8TV07"/>
<organism evidence="2 3">
    <name type="scientific">Clostridium puniceum</name>
    <dbReference type="NCBI Taxonomy" id="29367"/>
    <lineage>
        <taxon>Bacteria</taxon>
        <taxon>Bacillati</taxon>
        <taxon>Bacillota</taxon>
        <taxon>Clostridia</taxon>
        <taxon>Eubacteriales</taxon>
        <taxon>Clostridiaceae</taxon>
        <taxon>Clostridium</taxon>
    </lineage>
</organism>
<proteinExistence type="predicted"/>
<keyword evidence="3" id="KW-1185">Reference proteome</keyword>
<sequence>MKNKKLTAFALALSVVQASTFFLNTDVNAATTNNTTNNISSVQENKKSTAVLIKSGKKEPFKPTGEVKSHAEVALMKKPATQSQSDPLSAIKTTVTGKGGSATIDPGYSSIRWKVKPTTKWPYVFTGYVEVKYYDGQYETYEVSGEGVLGSSCSGAVPVVYRGGYSVTFEGAAADITGEGYVVLPGCEAGYGV</sequence>